<dbReference type="EMBL" id="JBIAZU010000004">
    <property type="protein sequence ID" value="MFF5292147.1"/>
    <property type="molecule type" value="Genomic_DNA"/>
</dbReference>
<keyword evidence="3" id="KW-1185">Reference proteome</keyword>
<name>A0ABW6WFT4_9ACTN</name>
<feature type="compositionally biased region" description="Low complexity" evidence="1">
    <location>
        <begin position="45"/>
        <end position="54"/>
    </location>
</feature>
<dbReference type="RefSeq" id="WP_020510030.1">
    <property type="nucleotide sequence ID" value="NZ_JBIAZU010000004.1"/>
</dbReference>
<evidence type="ECO:0000313" key="3">
    <source>
        <dbReference type="Proteomes" id="UP001602245"/>
    </source>
</evidence>
<protein>
    <submittedName>
        <fullName evidence="2">Uncharacterized protein</fullName>
    </submittedName>
</protein>
<dbReference type="Proteomes" id="UP001602245">
    <property type="component" value="Unassembled WGS sequence"/>
</dbReference>
<evidence type="ECO:0000313" key="2">
    <source>
        <dbReference type="EMBL" id="MFF5292147.1"/>
    </source>
</evidence>
<feature type="compositionally biased region" description="Polar residues" evidence="1">
    <location>
        <begin position="55"/>
        <end position="68"/>
    </location>
</feature>
<organism evidence="2 3">
    <name type="scientific">Paractinoplanes globisporus</name>
    <dbReference type="NCBI Taxonomy" id="113565"/>
    <lineage>
        <taxon>Bacteria</taxon>
        <taxon>Bacillati</taxon>
        <taxon>Actinomycetota</taxon>
        <taxon>Actinomycetes</taxon>
        <taxon>Micromonosporales</taxon>
        <taxon>Micromonosporaceae</taxon>
        <taxon>Paractinoplanes</taxon>
    </lineage>
</organism>
<proteinExistence type="predicted"/>
<gene>
    <name evidence="2" type="ORF">ACFY35_22130</name>
</gene>
<sequence>MTAPTKKSSEELMIPEELKEKTDEINQIVADLKQKLEQGDTLYRSQVQQVQQSRAPSTLNGRNGHNGNATTEAAEPTANFGGLPYQFFDLIAVGPFQPIGAGPFRPNRILRTGEPAFLIAAIWRNPLPLGFQAGNPSAAEVMAGQQYMVRGQTVNINDVANGPDLGPATGTFGAGFLDFHVLHIPSVPAPPDGSPKLLDITLTIDVRSVASGLPPFAGYASVWLQLDTEPPFVFPYIPYVGGPVVVPGLVPSFVRDIPVRVMIYS</sequence>
<accession>A0ABW6WFT4</accession>
<reference evidence="2 3" key="1">
    <citation type="submission" date="2024-10" db="EMBL/GenBank/DDBJ databases">
        <title>The Natural Products Discovery Center: Release of the First 8490 Sequenced Strains for Exploring Actinobacteria Biosynthetic Diversity.</title>
        <authorList>
            <person name="Kalkreuter E."/>
            <person name="Kautsar S.A."/>
            <person name="Yang D."/>
            <person name="Bader C.D."/>
            <person name="Teijaro C.N."/>
            <person name="Fluegel L."/>
            <person name="Davis C.M."/>
            <person name="Simpson J.R."/>
            <person name="Lauterbach L."/>
            <person name="Steele A.D."/>
            <person name="Gui C."/>
            <person name="Meng S."/>
            <person name="Li G."/>
            <person name="Viehrig K."/>
            <person name="Ye F."/>
            <person name="Su P."/>
            <person name="Kiefer A.F."/>
            <person name="Nichols A."/>
            <person name="Cepeda A.J."/>
            <person name="Yan W."/>
            <person name="Fan B."/>
            <person name="Jiang Y."/>
            <person name="Adhikari A."/>
            <person name="Zheng C.-J."/>
            <person name="Schuster L."/>
            <person name="Cowan T.M."/>
            <person name="Smanski M.J."/>
            <person name="Chevrette M.G."/>
            <person name="De Carvalho L.P.S."/>
            <person name="Shen B."/>
        </authorList>
    </citation>
    <scope>NUCLEOTIDE SEQUENCE [LARGE SCALE GENOMIC DNA]</scope>
    <source>
        <strain evidence="2 3">NPDC000087</strain>
    </source>
</reference>
<feature type="region of interest" description="Disordered" evidence="1">
    <location>
        <begin position="45"/>
        <end position="73"/>
    </location>
</feature>
<evidence type="ECO:0000256" key="1">
    <source>
        <dbReference type="SAM" id="MobiDB-lite"/>
    </source>
</evidence>
<comment type="caution">
    <text evidence="2">The sequence shown here is derived from an EMBL/GenBank/DDBJ whole genome shotgun (WGS) entry which is preliminary data.</text>
</comment>